<organism evidence="9 10">
    <name type="scientific">Nocardia wallacei</name>
    <dbReference type="NCBI Taxonomy" id="480035"/>
    <lineage>
        <taxon>Bacteria</taxon>
        <taxon>Bacillati</taxon>
        <taxon>Actinomycetota</taxon>
        <taxon>Actinomycetes</taxon>
        <taxon>Mycobacteriales</taxon>
        <taxon>Nocardiaceae</taxon>
        <taxon>Nocardia</taxon>
    </lineage>
</organism>
<evidence type="ECO:0000256" key="3">
    <source>
        <dbReference type="ARBA" id="ARBA00023136"/>
    </source>
</evidence>
<dbReference type="HAMAP" id="MF_01373">
    <property type="entry name" value="LpqB_lipoprot"/>
    <property type="match status" value="1"/>
</dbReference>
<dbReference type="Proteomes" id="UP000516173">
    <property type="component" value="Chromosome"/>
</dbReference>
<dbReference type="GeneID" id="80345955"/>
<evidence type="ECO:0000256" key="5">
    <source>
        <dbReference type="ARBA" id="ARBA00023288"/>
    </source>
</evidence>
<feature type="region of interest" description="Disordered" evidence="7">
    <location>
        <begin position="52"/>
        <end position="72"/>
    </location>
</feature>
<evidence type="ECO:0000313" key="9">
    <source>
        <dbReference type="EMBL" id="BCK53585.1"/>
    </source>
</evidence>
<comment type="similarity">
    <text evidence="6">Belongs to the LpqB lipoprotein family.</text>
</comment>
<reference evidence="9 10" key="1">
    <citation type="submission" date="2020-08" db="EMBL/GenBank/DDBJ databases">
        <title>Genome Sequencing of Nocardia wallacei strain FMUON74 and assembly.</title>
        <authorList>
            <person name="Toyokawa M."/>
            <person name="Uesaka K."/>
        </authorList>
    </citation>
    <scope>NUCLEOTIDE SEQUENCE [LARGE SCALE GENOMIC DNA]</scope>
    <source>
        <strain evidence="9 10">FMUON74</strain>
    </source>
</reference>
<dbReference type="Pfam" id="PF25976">
    <property type="entry name" value="LpqB_N"/>
    <property type="match status" value="1"/>
</dbReference>
<dbReference type="KEGG" id="nwl:NWFMUON74_13570"/>
<keyword evidence="4" id="KW-0564">Palmitate</keyword>
<keyword evidence="1" id="KW-1003">Cell membrane</keyword>
<dbReference type="SMART" id="SM00909">
    <property type="entry name" value="Germane"/>
    <property type="match status" value="1"/>
</dbReference>
<evidence type="ECO:0000259" key="8">
    <source>
        <dbReference type="SMART" id="SM00909"/>
    </source>
</evidence>
<sequence>MSDRFAPPRRPAPRRPSDHPGRWVRAVLAVALAGVLASSGCANLPDNSAPQALGTLDRQTPSQTSLSPAAGRDPDLLVRDFLQATADPANHHQTARQYLTPQAAQGWDDAARTVIVEKPDTLRLSRTADAATYQIRAHKIGELDADGSYHASDMTFETPIEMTRVDGEWRISELSSDLGVVIDSNAFDKMYERYSLYFSNAAGTSMVPDLRWNAIRKDQLTQWLLKLLAEGPRAALAPAVRNVLSGPVSVHGPPVKPNGDTEGVGIGLGGVQIDFTGASGLDQHNRELLAAQVVSTLSGAGVLGPYFLLGDGKPLDERFAVTGWQVADVSAYSPNANAHNKIGLHAVRDGSLVKVLDNGFEPTPGYFGEARNLQSVGLSQDGQFVAAVADTGRPAPQPAKTLVIGNYDGNVFPVAEGNSFTRPSWTVDGSSAWAVQDGERVIRAVHDRSTGTVSVQDVDTSALFAPPPSLSDPPLRLPITELRISRTGARAALIAGGRVFVAVVVPQPGGKYSLASPSPVAVSLGTSAVSLDWLGGDNLLIGRDSTTEPVETAFIDGSQPTPLTSQNLTYPIRVVSASPEIQYVVDQRAVMQLQSEGPRAERFWREVQGLGASAVPVLPG</sequence>
<dbReference type="AlphaFoldDB" id="A0A7G1KEW4"/>
<keyword evidence="3" id="KW-0472">Membrane</keyword>
<evidence type="ECO:0000256" key="7">
    <source>
        <dbReference type="SAM" id="MobiDB-lite"/>
    </source>
</evidence>
<keyword evidence="10" id="KW-1185">Reference proteome</keyword>
<gene>
    <name evidence="6 9" type="primary">lpqB</name>
    <name evidence="9" type="ORF">NWFMUON74_13570</name>
</gene>
<evidence type="ECO:0000256" key="4">
    <source>
        <dbReference type="ARBA" id="ARBA00023139"/>
    </source>
</evidence>
<dbReference type="GO" id="GO:0005886">
    <property type="term" value="C:plasma membrane"/>
    <property type="evidence" value="ECO:0007669"/>
    <property type="project" value="UniProtKB-SubCell"/>
</dbReference>
<dbReference type="InterPro" id="IPR059026">
    <property type="entry name" value="LpqB_N"/>
</dbReference>
<keyword evidence="5 9" id="KW-0449">Lipoprotein</keyword>
<dbReference type="NCBIfam" id="NF010141">
    <property type="entry name" value="PRK13616.1"/>
    <property type="match status" value="1"/>
</dbReference>
<dbReference type="InterPro" id="IPR018910">
    <property type="entry name" value="LpqB_C"/>
</dbReference>
<dbReference type="InterPro" id="IPR019606">
    <property type="entry name" value="GerMN"/>
</dbReference>
<proteinExistence type="inferred from homology"/>
<keyword evidence="2" id="KW-0732">Signal</keyword>
<dbReference type="RefSeq" id="WP_187687101.1">
    <property type="nucleotide sequence ID" value="NZ_AP023396.1"/>
</dbReference>
<dbReference type="EMBL" id="AP023396">
    <property type="protein sequence ID" value="BCK53585.1"/>
    <property type="molecule type" value="Genomic_DNA"/>
</dbReference>
<feature type="compositionally biased region" description="Polar residues" evidence="7">
    <location>
        <begin position="57"/>
        <end position="67"/>
    </location>
</feature>
<evidence type="ECO:0000256" key="2">
    <source>
        <dbReference type="ARBA" id="ARBA00022729"/>
    </source>
</evidence>
<feature type="domain" description="GerMN" evidence="8">
    <location>
        <begin position="221"/>
        <end position="319"/>
    </location>
</feature>
<feature type="region of interest" description="Disordered" evidence="7">
    <location>
        <begin position="1"/>
        <end position="20"/>
    </location>
</feature>
<dbReference type="Pfam" id="PF10646">
    <property type="entry name" value="Germane"/>
    <property type="match status" value="1"/>
</dbReference>
<protein>
    <recommendedName>
        <fullName evidence="6">Lipoprotein LpqB</fullName>
    </recommendedName>
</protein>
<accession>A0A7G1KEW4</accession>
<name>A0A7G1KEW4_9NOCA</name>
<comment type="subcellular location">
    <subcellularLocation>
        <location evidence="6">Cell membrane</location>
        <topology evidence="6">Lipid-anchor</topology>
    </subcellularLocation>
</comment>
<evidence type="ECO:0000256" key="6">
    <source>
        <dbReference type="HAMAP-Rule" id="MF_01373"/>
    </source>
</evidence>
<dbReference type="InterPro" id="IPR023959">
    <property type="entry name" value="LpqB"/>
</dbReference>
<dbReference type="Pfam" id="PF10647">
    <property type="entry name" value="Gmad1"/>
    <property type="match status" value="1"/>
</dbReference>
<evidence type="ECO:0000256" key="1">
    <source>
        <dbReference type="ARBA" id="ARBA00022475"/>
    </source>
</evidence>
<evidence type="ECO:0000313" key="10">
    <source>
        <dbReference type="Proteomes" id="UP000516173"/>
    </source>
</evidence>